<feature type="domain" description="Hedgehog/Intein (Hint)" evidence="1">
    <location>
        <begin position="148"/>
        <end position="284"/>
    </location>
</feature>
<dbReference type="RefSeq" id="WP_028285156.1">
    <property type="nucleotide sequence ID" value="NZ_BMLF01000001.1"/>
</dbReference>
<reference evidence="2" key="2">
    <citation type="submission" date="2020-09" db="EMBL/GenBank/DDBJ databases">
        <authorList>
            <person name="Sun Q."/>
            <person name="Zhou Y."/>
        </authorList>
    </citation>
    <scope>NUCLEOTIDE SEQUENCE</scope>
    <source>
        <strain evidence="2">CGMCC 1.6293</strain>
    </source>
</reference>
<dbReference type="SUPFAM" id="SSF51294">
    <property type="entry name" value="Hedgehog/intein (Hint) domain"/>
    <property type="match status" value="1"/>
</dbReference>
<dbReference type="Gene3D" id="2.170.16.10">
    <property type="entry name" value="Hedgehog/Intein (Hint) domain"/>
    <property type="match status" value="1"/>
</dbReference>
<dbReference type="AlphaFoldDB" id="A0A917W8X5"/>
<evidence type="ECO:0000259" key="1">
    <source>
        <dbReference type="Pfam" id="PF13403"/>
    </source>
</evidence>
<evidence type="ECO:0000313" key="3">
    <source>
        <dbReference type="Proteomes" id="UP000649829"/>
    </source>
</evidence>
<dbReference type="InterPro" id="IPR028992">
    <property type="entry name" value="Hedgehog/Intein_dom"/>
</dbReference>
<organism evidence="2 3">
    <name type="scientific">Pseudooceanicola nanhaiensis</name>
    <dbReference type="NCBI Taxonomy" id="375761"/>
    <lineage>
        <taxon>Bacteria</taxon>
        <taxon>Pseudomonadati</taxon>
        <taxon>Pseudomonadota</taxon>
        <taxon>Alphaproteobacteria</taxon>
        <taxon>Rhodobacterales</taxon>
        <taxon>Paracoccaceae</taxon>
        <taxon>Pseudooceanicola</taxon>
    </lineage>
</organism>
<accession>A0A917W8X5</accession>
<keyword evidence="3" id="KW-1185">Reference proteome</keyword>
<gene>
    <name evidence="2" type="ORF">GCM10011534_01850</name>
</gene>
<dbReference type="CDD" id="cd00081">
    <property type="entry name" value="Hint"/>
    <property type="match status" value="1"/>
</dbReference>
<dbReference type="Proteomes" id="UP000649829">
    <property type="component" value="Unassembled WGS sequence"/>
</dbReference>
<dbReference type="InterPro" id="IPR036844">
    <property type="entry name" value="Hint_dom_sf"/>
</dbReference>
<dbReference type="EMBL" id="BMLF01000001">
    <property type="protein sequence ID" value="GGL83543.1"/>
    <property type="molecule type" value="Genomic_DNA"/>
</dbReference>
<dbReference type="InterPro" id="IPR006141">
    <property type="entry name" value="Intein_N"/>
</dbReference>
<reference evidence="2" key="1">
    <citation type="journal article" date="2014" name="Int. J. Syst. Evol. Microbiol.">
        <title>Complete genome sequence of Corynebacterium casei LMG S-19264T (=DSM 44701T), isolated from a smear-ripened cheese.</title>
        <authorList>
            <consortium name="US DOE Joint Genome Institute (JGI-PGF)"/>
            <person name="Walter F."/>
            <person name="Albersmeier A."/>
            <person name="Kalinowski J."/>
            <person name="Ruckert C."/>
        </authorList>
    </citation>
    <scope>NUCLEOTIDE SEQUENCE</scope>
    <source>
        <strain evidence="2">CGMCC 1.6293</strain>
    </source>
</reference>
<proteinExistence type="predicted"/>
<dbReference type="Pfam" id="PF13403">
    <property type="entry name" value="Hint_2"/>
    <property type="match status" value="1"/>
</dbReference>
<dbReference type="PROSITE" id="PS50817">
    <property type="entry name" value="INTEIN_N_TER"/>
    <property type="match status" value="1"/>
</dbReference>
<comment type="caution">
    <text evidence="2">The sequence shown here is derived from an EMBL/GenBank/DDBJ whole genome shotgun (WGS) entry which is preliminary data.</text>
</comment>
<evidence type="ECO:0000313" key="2">
    <source>
        <dbReference type="EMBL" id="GGL83543.1"/>
    </source>
</evidence>
<name>A0A917W8X5_9RHOB</name>
<dbReference type="GO" id="GO:0016539">
    <property type="term" value="P:intein-mediated protein splicing"/>
    <property type="evidence" value="ECO:0007669"/>
    <property type="project" value="InterPro"/>
</dbReference>
<protein>
    <recommendedName>
        <fullName evidence="1">Hedgehog/Intein (Hint) domain-containing protein</fullName>
    </recommendedName>
</protein>
<sequence>MISAIAKPAASIPVHRAADFTVEHGVNMGDELSFAAELIPDDIYHIAEDAERIRVEIESDESGAIRLGPATEAGSPGNALHLDSCLTFMSDTGETAEVLVLVEVDARGHAARVFALPLVPLRPRTDYRLVGIDTRGAARRFAEVACVSFTRGTHITMGSGLQKPIEELEVGDRVLTRDDGVQQVRWIGHSTVRATGDFAPVLIRAGTLNNDHDLVVSPDHRLFVYQREDALGVGRSELLVKVRHLLNGETITRLDGGFVEYYQLLFDRHQIIYAEGIAAETLLVDTRTRAALPPEIDAKLAAVLPSHAKAAHLDFEVQENVLNRPDVARVLRAASEG</sequence>